<keyword evidence="2" id="KW-1185">Reference proteome</keyword>
<name>A0A914NAJ9_MELIC</name>
<dbReference type="SMART" id="SM00280">
    <property type="entry name" value="KAZAL"/>
    <property type="match status" value="1"/>
</dbReference>
<evidence type="ECO:0000259" key="1">
    <source>
        <dbReference type="PROSITE" id="PS51465"/>
    </source>
</evidence>
<dbReference type="Pfam" id="PF07648">
    <property type="entry name" value="Kazal_2"/>
    <property type="match status" value="1"/>
</dbReference>
<dbReference type="CDD" id="cd00104">
    <property type="entry name" value="KAZAL_FS"/>
    <property type="match status" value="1"/>
</dbReference>
<reference evidence="3" key="1">
    <citation type="submission" date="2022-11" db="UniProtKB">
        <authorList>
            <consortium name="WormBaseParasite"/>
        </authorList>
    </citation>
    <scope>IDENTIFICATION</scope>
</reference>
<evidence type="ECO:0000313" key="3">
    <source>
        <dbReference type="WBParaSite" id="Minc3s04537g36497"/>
    </source>
</evidence>
<accession>A0A914NAJ9</accession>
<evidence type="ECO:0000313" key="2">
    <source>
        <dbReference type="Proteomes" id="UP000887563"/>
    </source>
</evidence>
<dbReference type="InterPro" id="IPR002350">
    <property type="entry name" value="Kazal_dom"/>
</dbReference>
<organism evidence="2 3">
    <name type="scientific">Meloidogyne incognita</name>
    <name type="common">Southern root-knot nematode worm</name>
    <name type="synonym">Oxyuris incognita</name>
    <dbReference type="NCBI Taxonomy" id="6306"/>
    <lineage>
        <taxon>Eukaryota</taxon>
        <taxon>Metazoa</taxon>
        <taxon>Ecdysozoa</taxon>
        <taxon>Nematoda</taxon>
        <taxon>Chromadorea</taxon>
        <taxon>Rhabditida</taxon>
        <taxon>Tylenchina</taxon>
        <taxon>Tylenchomorpha</taxon>
        <taxon>Tylenchoidea</taxon>
        <taxon>Meloidogynidae</taxon>
        <taxon>Meloidogyninae</taxon>
        <taxon>Meloidogyne</taxon>
        <taxon>Meloidogyne incognita group</taxon>
    </lineage>
</organism>
<dbReference type="Gene3D" id="3.30.60.30">
    <property type="match status" value="1"/>
</dbReference>
<sequence length="112" mass="13121">MKGLLIKLFLYVTIQIGHIKVFVFFAQWNCERRLRGEEENVFVHVGECNQVSPIFVSNEEDCPSKCSHQLRPVCDSNGITHPNLCAYKLYRCLQRKVGNKYKINFPERFNII</sequence>
<dbReference type="SUPFAM" id="SSF100895">
    <property type="entry name" value="Kazal-type serine protease inhibitors"/>
    <property type="match status" value="1"/>
</dbReference>
<dbReference type="AlphaFoldDB" id="A0A914NAJ9"/>
<feature type="domain" description="Kazal-like" evidence="1">
    <location>
        <begin position="56"/>
        <end position="109"/>
    </location>
</feature>
<dbReference type="Proteomes" id="UP000887563">
    <property type="component" value="Unplaced"/>
</dbReference>
<dbReference type="WBParaSite" id="Minc3s04537g36497">
    <property type="protein sequence ID" value="Minc3s04537g36497"/>
    <property type="gene ID" value="Minc3s04537g36497"/>
</dbReference>
<dbReference type="PROSITE" id="PS51465">
    <property type="entry name" value="KAZAL_2"/>
    <property type="match status" value="1"/>
</dbReference>
<dbReference type="InterPro" id="IPR036058">
    <property type="entry name" value="Kazal_dom_sf"/>
</dbReference>
<protein>
    <submittedName>
        <fullName evidence="3">Kazal-like domain-containing protein</fullName>
    </submittedName>
</protein>
<proteinExistence type="predicted"/>